<keyword evidence="1" id="KW-0812">Transmembrane</keyword>
<sequence length="121" mass="12303">MDTVRMVLGGGRMLVGLSGWTAPDHAVRVFGIAPERSDRFVTRLFASRDFALALALLTAPPAHLRTIAAAGAAIDAVDAVAGIAEYRRGSLSTYAFVVGGVGAMVFAAMGAAVAGKASPDA</sequence>
<keyword evidence="1" id="KW-0472">Membrane</keyword>
<gene>
    <name evidence="2" type="ORF">DSM112329_04690</name>
</gene>
<accession>A0AAU7B1K2</accession>
<dbReference type="EMBL" id="CP114014">
    <property type="protein sequence ID" value="XAY07799.1"/>
    <property type="molecule type" value="Genomic_DNA"/>
</dbReference>
<proteinExistence type="predicted"/>
<dbReference type="RefSeq" id="WP_354698990.1">
    <property type="nucleotide sequence ID" value="NZ_CP114014.1"/>
</dbReference>
<protein>
    <submittedName>
        <fullName evidence="2">Uncharacterized protein</fullName>
    </submittedName>
</protein>
<reference evidence="2" key="1">
    <citation type="submission" date="2022-12" db="EMBL/GenBank/DDBJ databases">
        <title>Paraconexibacter alkalitolerans sp. nov. and Baekduia alba sp. nov., isolated from soil and emended description of the genera Paraconexibacter (Chun et al., 2020) and Baekduia (An et al., 2020).</title>
        <authorList>
            <person name="Vieira S."/>
            <person name="Huber K.J."/>
            <person name="Geppert A."/>
            <person name="Wolf J."/>
            <person name="Neumann-Schaal M."/>
            <person name="Muesken M."/>
            <person name="Overmann J."/>
        </authorList>
    </citation>
    <scope>NUCLEOTIDE SEQUENCE</scope>
    <source>
        <strain evidence="2">AEG42_29</strain>
    </source>
</reference>
<evidence type="ECO:0000313" key="2">
    <source>
        <dbReference type="EMBL" id="XAY07799.1"/>
    </source>
</evidence>
<organism evidence="2">
    <name type="scientific">Paraconexibacter sp. AEG42_29</name>
    <dbReference type="NCBI Taxonomy" id="2997339"/>
    <lineage>
        <taxon>Bacteria</taxon>
        <taxon>Bacillati</taxon>
        <taxon>Actinomycetota</taxon>
        <taxon>Thermoleophilia</taxon>
        <taxon>Solirubrobacterales</taxon>
        <taxon>Paraconexibacteraceae</taxon>
        <taxon>Paraconexibacter</taxon>
    </lineage>
</organism>
<name>A0AAU7B1K2_9ACTN</name>
<dbReference type="KEGG" id="parq:DSM112329_04690"/>
<feature type="transmembrane region" description="Helical" evidence="1">
    <location>
        <begin position="94"/>
        <end position="115"/>
    </location>
</feature>
<keyword evidence="1" id="KW-1133">Transmembrane helix</keyword>
<evidence type="ECO:0000256" key="1">
    <source>
        <dbReference type="SAM" id="Phobius"/>
    </source>
</evidence>
<dbReference type="AlphaFoldDB" id="A0AAU7B1K2"/>